<name>A0AA38VXR5_9ASTR</name>
<keyword evidence="3" id="KW-1185">Reference proteome</keyword>
<gene>
    <name evidence="2" type="ORF">OSB04_028463</name>
</gene>
<evidence type="ECO:0000313" key="3">
    <source>
        <dbReference type="Proteomes" id="UP001172457"/>
    </source>
</evidence>
<dbReference type="AlphaFoldDB" id="A0AA38VXR5"/>
<evidence type="ECO:0008006" key="4">
    <source>
        <dbReference type="Google" id="ProtNLM"/>
    </source>
</evidence>
<proteinExistence type="predicted"/>
<dbReference type="Pfam" id="PF14223">
    <property type="entry name" value="Retrotran_gag_2"/>
    <property type="match status" value="1"/>
</dbReference>
<evidence type="ECO:0000256" key="1">
    <source>
        <dbReference type="SAM" id="MobiDB-lite"/>
    </source>
</evidence>
<accession>A0AA38VXR5</accession>
<sequence length="270" mass="30487">MAVVVQKLEEEDGGAGAERCGVQGCRPSSGMKGVQRSNDEGGRIRQEIKKTTLAPWPEKLIRTSFTHGFTNSQLFCSNEKRHLLKADPSCEDTMSKEIISIGSETRPPVLVVGEYQQWKRRMINFLDLLDAKLMVSITEGPIRPTVTVAEVARTEVTPYLPTYEVEKPYDMFFHEQRARAAIDKRALMLLTMALPNDMFARVDSCKDARSMWLGIEQQMQGGDKALEGQKENAMNAYESFCAREGETLTNTYNRLNICVNDLRRLGLEKN</sequence>
<organism evidence="2 3">
    <name type="scientific">Centaurea solstitialis</name>
    <name type="common">yellow star-thistle</name>
    <dbReference type="NCBI Taxonomy" id="347529"/>
    <lineage>
        <taxon>Eukaryota</taxon>
        <taxon>Viridiplantae</taxon>
        <taxon>Streptophyta</taxon>
        <taxon>Embryophyta</taxon>
        <taxon>Tracheophyta</taxon>
        <taxon>Spermatophyta</taxon>
        <taxon>Magnoliopsida</taxon>
        <taxon>eudicotyledons</taxon>
        <taxon>Gunneridae</taxon>
        <taxon>Pentapetalae</taxon>
        <taxon>asterids</taxon>
        <taxon>campanulids</taxon>
        <taxon>Asterales</taxon>
        <taxon>Asteraceae</taxon>
        <taxon>Carduoideae</taxon>
        <taxon>Cardueae</taxon>
        <taxon>Centaureinae</taxon>
        <taxon>Centaurea</taxon>
    </lineage>
</organism>
<protein>
    <recommendedName>
        <fullName evidence="4">Gag-Pol polyprotein</fullName>
    </recommendedName>
</protein>
<feature type="region of interest" description="Disordered" evidence="1">
    <location>
        <begin position="15"/>
        <end position="40"/>
    </location>
</feature>
<dbReference type="EMBL" id="JARYMX010000007">
    <property type="protein sequence ID" value="KAJ9541957.1"/>
    <property type="molecule type" value="Genomic_DNA"/>
</dbReference>
<dbReference type="Proteomes" id="UP001172457">
    <property type="component" value="Chromosome 7"/>
</dbReference>
<reference evidence="2" key="1">
    <citation type="submission" date="2023-03" db="EMBL/GenBank/DDBJ databases">
        <title>Chromosome-scale reference genome and RAD-based genetic map of yellow starthistle (Centaurea solstitialis) reveal putative structural variation and QTLs associated with invader traits.</title>
        <authorList>
            <person name="Reatini B."/>
            <person name="Cang F.A."/>
            <person name="Jiang Q."/>
            <person name="Mckibben M.T.W."/>
            <person name="Barker M.S."/>
            <person name="Rieseberg L.H."/>
            <person name="Dlugosch K.M."/>
        </authorList>
    </citation>
    <scope>NUCLEOTIDE SEQUENCE</scope>
    <source>
        <strain evidence="2">CAN-66</strain>
        <tissue evidence="2">Leaf</tissue>
    </source>
</reference>
<comment type="caution">
    <text evidence="2">The sequence shown here is derived from an EMBL/GenBank/DDBJ whole genome shotgun (WGS) entry which is preliminary data.</text>
</comment>
<evidence type="ECO:0000313" key="2">
    <source>
        <dbReference type="EMBL" id="KAJ9541957.1"/>
    </source>
</evidence>